<organism evidence="1 2">
    <name type="scientific">Parachlamydia acanthamoebae (strain UV7)</name>
    <dbReference type="NCBI Taxonomy" id="765952"/>
    <lineage>
        <taxon>Bacteria</taxon>
        <taxon>Pseudomonadati</taxon>
        <taxon>Chlamydiota</taxon>
        <taxon>Chlamydiia</taxon>
        <taxon>Parachlamydiales</taxon>
        <taxon>Parachlamydiaceae</taxon>
        <taxon>Parachlamydia</taxon>
    </lineage>
</organism>
<gene>
    <name evidence="1" type="ordered locus">PUV_03140</name>
</gene>
<keyword evidence="2" id="KW-1185">Reference proteome</keyword>
<dbReference type="STRING" id="765952.PUV_03140"/>
<dbReference type="RefSeq" id="WP_013924261.1">
    <property type="nucleotide sequence ID" value="NC_015702.1"/>
</dbReference>
<dbReference type="InterPro" id="IPR011990">
    <property type="entry name" value="TPR-like_helical_dom_sf"/>
</dbReference>
<reference evidence="1 2" key="2">
    <citation type="journal article" date="2011" name="Mol. Biol. Evol.">
        <title>Unity in variety--the pan-genome of the Chlamydiae.</title>
        <authorList>
            <person name="Collingro A."/>
            <person name="Tischler P."/>
            <person name="Weinmaier T."/>
            <person name="Penz T."/>
            <person name="Heinz E."/>
            <person name="Brunham R.C."/>
            <person name="Read T.D."/>
            <person name="Bavoil P.M."/>
            <person name="Sachse K."/>
            <person name="Kahane S."/>
            <person name="Friedman M.G."/>
            <person name="Rattei T."/>
            <person name="Myers G.S."/>
            <person name="Horn M."/>
        </authorList>
    </citation>
    <scope>NUCLEOTIDE SEQUENCE [LARGE SCALE GENOMIC DNA]</scope>
    <source>
        <strain evidence="2">UV7</strain>
    </source>
</reference>
<name>F8KVW9_PARAV</name>
<dbReference type="KEGG" id="puv:PUV_03140"/>
<proteinExistence type="predicted"/>
<protein>
    <submittedName>
        <fullName evidence="1">Uncharacterized protein</fullName>
    </submittedName>
</protein>
<dbReference type="Proteomes" id="UP000000495">
    <property type="component" value="Chromosome"/>
</dbReference>
<dbReference type="EMBL" id="FR872580">
    <property type="protein sequence ID" value="CCB85264.1"/>
    <property type="molecule type" value="Genomic_DNA"/>
</dbReference>
<evidence type="ECO:0000313" key="1">
    <source>
        <dbReference type="EMBL" id="CCB85264.1"/>
    </source>
</evidence>
<evidence type="ECO:0000313" key="2">
    <source>
        <dbReference type="Proteomes" id="UP000000495"/>
    </source>
</evidence>
<dbReference type="AlphaFoldDB" id="F8KVW9"/>
<dbReference type="eggNOG" id="COG0457">
    <property type="taxonomic scope" value="Bacteria"/>
</dbReference>
<dbReference type="Gene3D" id="1.25.40.10">
    <property type="entry name" value="Tetratricopeptide repeat domain"/>
    <property type="match status" value="2"/>
</dbReference>
<dbReference type="HOGENOM" id="CLU_862900_0_0_0"/>
<reference key="1">
    <citation type="journal article" date="2011" name="Mol. Biol. Evol.">
        <title>Unity in variety -- the pan-genome of the Chlamydiae.</title>
        <authorList>
            <person name="Collingro A."/>
            <person name="Tischler P."/>
            <person name="Weinmaier T."/>
            <person name="Penz T."/>
            <person name="Heinz E."/>
            <person name="Brunham R.C."/>
            <person name="Read T.D."/>
            <person name="Bavoil P.M."/>
            <person name="Sachse K."/>
            <person name="Kahane S."/>
            <person name="Friedman M.G."/>
            <person name="Rattei T."/>
            <person name="Myers G.S.A."/>
            <person name="Horn M."/>
        </authorList>
    </citation>
    <scope>NUCLEOTIDE SEQUENCE</scope>
    <source>
        <strain>UV7</strain>
    </source>
</reference>
<dbReference type="SUPFAM" id="SSF48452">
    <property type="entry name" value="TPR-like"/>
    <property type="match status" value="1"/>
</dbReference>
<sequence length="322" mass="37194">MFQKKQYLLTYITKLVKEKLWDQTVDIFNLIPAGDDDIYSFLIDHLIHLEQYEKAFELLKKFPNDHIQLKNAVEAFAFMQRVEETLALLGRMTQQDDDLKKYLCDLVRKQADPSQFPQALRIINAIEGTKYKDDAYTILGTCAVNFGDTDLALQVIILITTEDRKNYLRNLVSLALVKNKKLEASLKVASTISNQMLMEQVYKDIAQVCIEHQDFKEAEKIAGDYLRHTAQNSIFLEIVIVLSSLGRLEEALEIISKFSEEQKYTHYYYDNALSALSQGFAGAGRLDEAFKVANMIIHKEYRKSIFDKLNQVSKKLRSKILR</sequence>
<accession>F8KVW9</accession>